<comment type="similarity">
    <text evidence="1">Belongs to the enoyl-CoA hydratase/isomerase family.</text>
</comment>
<dbReference type="FunFam" id="1.10.12.10:FF:000001">
    <property type="entry name" value="Probable enoyl-CoA hydratase, mitochondrial"/>
    <property type="match status" value="1"/>
</dbReference>
<evidence type="ECO:0000256" key="1">
    <source>
        <dbReference type="ARBA" id="ARBA00005254"/>
    </source>
</evidence>
<evidence type="ECO:0000313" key="5">
    <source>
        <dbReference type="Proteomes" id="UP001174909"/>
    </source>
</evidence>
<keyword evidence="5" id="KW-1185">Reference proteome</keyword>
<dbReference type="Gene3D" id="3.90.226.20">
    <property type="match status" value="1"/>
</dbReference>
<dbReference type="Gene3D" id="1.10.12.10">
    <property type="entry name" value="Lyase 2-enoyl-coa Hydratase, Chain A, domain 2"/>
    <property type="match status" value="1"/>
</dbReference>
<dbReference type="InterPro" id="IPR001753">
    <property type="entry name" value="Enoyl-CoA_hydra/iso"/>
</dbReference>
<dbReference type="EC" id="4.2.1.17" evidence="2"/>
<dbReference type="PANTHER" id="PTHR11941:SF54">
    <property type="entry name" value="ENOYL-COA HYDRATASE, MITOCHONDRIAL"/>
    <property type="match status" value="1"/>
</dbReference>
<dbReference type="GO" id="GO:0006635">
    <property type="term" value="P:fatty acid beta-oxidation"/>
    <property type="evidence" value="ECO:0007669"/>
    <property type="project" value="TreeGrafter"/>
</dbReference>
<dbReference type="PANTHER" id="PTHR11941">
    <property type="entry name" value="ENOYL-COA HYDRATASE-RELATED"/>
    <property type="match status" value="1"/>
</dbReference>
<protein>
    <recommendedName>
        <fullName evidence="2">enoyl-CoA hydratase</fullName>
        <ecNumber evidence="2">4.2.1.17</ecNumber>
    </recommendedName>
</protein>
<dbReference type="GO" id="GO:0004300">
    <property type="term" value="F:enoyl-CoA hydratase activity"/>
    <property type="evidence" value="ECO:0007669"/>
    <property type="project" value="UniProtKB-EC"/>
</dbReference>
<dbReference type="InterPro" id="IPR029045">
    <property type="entry name" value="ClpP/crotonase-like_dom_sf"/>
</dbReference>
<dbReference type="EMBL" id="CASHTH010000047">
    <property type="protein sequence ID" value="CAI7989962.1"/>
    <property type="molecule type" value="Genomic_DNA"/>
</dbReference>
<keyword evidence="3" id="KW-0456">Lyase</keyword>
<evidence type="ECO:0000256" key="3">
    <source>
        <dbReference type="ARBA" id="ARBA00023239"/>
    </source>
</evidence>
<dbReference type="Proteomes" id="UP001174909">
    <property type="component" value="Unassembled WGS sequence"/>
</dbReference>
<dbReference type="SUPFAM" id="SSF52096">
    <property type="entry name" value="ClpP/crotonase"/>
    <property type="match status" value="1"/>
</dbReference>
<reference evidence="4" key="1">
    <citation type="submission" date="2023-03" db="EMBL/GenBank/DDBJ databases">
        <authorList>
            <person name="Steffen K."/>
            <person name="Cardenas P."/>
        </authorList>
    </citation>
    <scope>NUCLEOTIDE SEQUENCE</scope>
</reference>
<name>A0AA35QSI9_GEOBA</name>
<dbReference type="InterPro" id="IPR014748">
    <property type="entry name" value="Enoyl-CoA_hydra_C"/>
</dbReference>
<dbReference type="Pfam" id="PF00378">
    <property type="entry name" value="ECH_1"/>
    <property type="match status" value="1"/>
</dbReference>
<sequence>MLSTDIRLLSAKAKIGVPEINLGLFPGADVHRQPIGAEEAVALGLANRVVAPEALMDEALALAETIASKSPLALRYLKRTIDAGADMPLPAALAHEQAMISLVLDSEDAHEGCRAFLEKREARFKGA</sequence>
<proteinExistence type="inferred from homology"/>
<organism evidence="4 5">
    <name type="scientific">Geodia barretti</name>
    <name type="common">Barrett's horny sponge</name>
    <dbReference type="NCBI Taxonomy" id="519541"/>
    <lineage>
        <taxon>Eukaryota</taxon>
        <taxon>Metazoa</taxon>
        <taxon>Porifera</taxon>
        <taxon>Demospongiae</taxon>
        <taxon>Heteroscleromorpha</taxon>
        <taxon>Tetractinellida</taxon>
        <taxon>Astrophorina</taxon>
        <taxon>Geodiidae</taxon>
        <taxon>Geodia</taxon>
    </lineage>
</organism>
<evidence type="ECO:0000313" key="4">
    <source>
        <dbReference type="EMBL" id="CAI7989962.1"/>
    </source>
</evidence>
<evidence type="ECO:0000256" key="2">
    <source>
        <dbReference type="ARBA" id="ARBA00012076"/>
    </source>
</evidence>
<dbReference type="Gene3D" id="3.90.226.10">
    <property type="entry name" value="2-enoyl-CoA Hydratase, Chain A, domain 1"/>
    <property type="match status" value="1"/>
</dbReference>
<dbReference type="AlphaFoldDB" id="A0AA35QSI9"/>
<comment type="caution">
    <text evidence="4">The sequence shown here is derived from an EMBL/GenBank/DDBJ whole genome shotgun (WGS) entry which is preliminary data.</text>
</comment>
<gene>
    <name evidence="4" type="ORF">GBAR_LOCUS373</name>
</gene>
<accession>A0AA35QSI9</accession>